<dbReference type="AlphaFoldDB" id="A0A1T4QW89"/>
<dbReference type="RefSeq" id="WP_078931868.1">
    <property type="nucleotide sequence ID" value="NZ_FUXC01000019.1"/>
</dbReference>
<dbReference type="OrthoDB" id="9919788at2"/>
<sequence>METIHILQKTYELLYVALIPLLNYLSDRLPAISSTWKRDCVERVLNERNSRDFSELDIYYLILILQDKENQSRILEMFPQDRLIYEDNSKLFLNIKDLRCDIMHPSFVNYTFEDFVR</sequence>
<organism evidence="1 2">
    <name type="scientific">Treponema berlinense</name>
    <dbReference type="NCBI Taxonomy" id="225004"/>
    <lineage>
        <taxon>Bacteria</taxon>
        <taxon>Pseudomonadati</taxon>
        <taxon>Spirochaetota</taxon>
        <taxon>Spirochaetia</taxon>
        <taxon>Spirochaetales</taxon>
        <taxon>Treponemataceae</taxon>
        <taxon>Treponema</taxon>
    </lineage>
</organism>
<evidence type="ECO:0000313" key="2">
    <source>
        <dbReference type="Proteomes" id="UP000190395"/>
    </source>
</evidence>
<protein>
    <submittedName>
        <fullName evidence="1">Uncharacterized protein</fullName>
    </submittedName>
</protein>
<reference evidence="1 2" key="1">
    <citation type="submission" date="2017-02" db="EMBL/GenBank/DDBJ databases">
        <authorList>
            <person name="Peterson S.W."/>
        </authorList>
    </citation>
    <scope>NUCLEOTIDE SEQUENCE [LARGE SCALE GENOMIC DNA]</scope>
    <source>
        <strain evidence="1 2">ATCC BAA-909</strain>
    </source>
</reference>
<keyword evidence="2" id="KW-1185">Reference proteome</keyword>
<dbReference type="Proteomes" id="UP000190395">
    <property type="component" value="Unassembled WGS sequence"/>
</dbReference>
<evidence type="ECO:0000313" key="1">
    <source>
        <dbReference type="EMBL" id="SKA08013.1"/>
    </source>
</evidence>
<accession>A0A1T4QW89</accession>
<dbReference type="STRING" id="225004.SAMN02745152_02141"/>
<gene>
    <name evidence="1" type="ORF">SAMN02745152_02141</name>
</gene>
<dbReference type="EMBL" id="FUXC01000019">
    <property type="protein sequence ID" value="SKA08013.1"/>
    <property type="molecule type" value="Genomic_DNA"/>
</dbReference>
<proteinExistence type="predicted"/>
<dbReference type="GeneID" id="303368351"/>
<name>A0A1T4QW89_9SPIR</name>